<keyword evidence="7" id="KW-0862">Zinc</keyword>
<accession>A0A1H4CEM1</accession>
<sequence>MTLTDVYRRSGRTSPVISYELFPPRVPDPHSAPWAGIVKLLNSRPEYVSVTFGASGSSQELSRTVLRQVLQRTGRPGLAHLTCVGRNRQQLDRLISELIAEGARDFLALRGDPTSWPDPLGVSPRGIIARPPGDERSLADHSGPYPPVLLGVRGRRGRHRQPRRRCHLDRGVSLEDGYLAGGRRPRFFAPAGIWDIHSPRIPTLEEEVALLRAATAALDPRQLWVNPDCGLKTRAYPETIATLRNLVAAAAEVRDEVSS</sequence>
<evidence type="ECO:0000256" key="7">
    <source>
        <dbReference type="ARBA" id="ARBA00022833"/>
    </source>
</evidence>
<dbReference type="UniPathway" id="UPA00193"/>
<organism evidence="11 12">
    <name type="scientific">Bowdeniella nasicola</name>
    <dbReference type="NCBI Taxonomy" id="208480"/>
    <lineage>
        <taxon>Bacteria</taxon>
        <taxon>Bacillati</taxon>
        <taxon>Actinomycetota</taxon>
        <taxon>Actinomycetes</taxon>
        <taxon>Actinomycetales</taxon>
        <taxon>Actinomycetaceae</taxon>
        <taxon>Bowdeniella</taxon>
    </lineage>
</organism>
<dbReference type="GO" id="GO:0003871">
    <property type="term" value="F:5-methyltetrahydropteroyltriglutamate-homocysteine S-methyltransferase activity"/>
    <property type="evidence" value="ECO:0007669"/>
    <property type="project" value="InterPro"/>
</dbReference>
<evidence type="ECO:0000256" key="2">
    <source>
        <dbReference type="ARBA" id="ARBA00001974"/>
    </source>
</evidence>
<dbReference type="GO" id="GO:0009086">
    <property type="term" value="P:methionine biosynthetic process"/>
    <property type="evidence" value="ECO:0007669"/>
    <property type="project" value="InterPro"/>
</dbReference>
<evidence type="ECO:0000256" key="1">
    <source>
        <dbReference type="ARBA" id="ARBA00001947"/>
    </source>
</evidence>
<dbReference type="AlphaFoldDB" id="A0A1H4CEM1"/>
<keyword evidence="4 9" id="KW-0285">Flavoprotein</keyword>
<dbReference type="GO" id="GO:0008270">
    <property type="term" value="F:zinc ion binding"/>
    <property type="evidence" value="ECO:0007669"/>
    <property type="project" value="InterPro"/>
</dbReference>
<dbReference type="EMBL" id="FNQV01000012">
    <property type="protein sequence ID" value="SEA58759.1"/>
    <property type="molecule type" value="Genomic_DNA"/>
</dbReference>
<keyword evidence="8 9" id="KW-0560">Oxidoreductase</keyword>
<keyword evidence="6 9" id="KW-0274">FAD</keyword>
<dbReference type="Proteomes" id="UP000199288">
    <property type="component" value="Unassembled WGS sequence"/>
</dbReference>
<evidence type="ECO:0000313" key="11">
    <source>
        <dbReference type="EMBL" id="SEA58759.1"/>
    </source>
</evidence>
<keyword evidence="5" id="KW-0479">Metal-binding</keyword>
<dbReference type="InterPro" id="IPR038071">
    <property type="entry name" value="UROD/MetE-like_sf"/>
</dbReference>
<dbReference type="Gene3D" id="3.20.20.210">
    <property type="match status" value="1"/>
</dbReference>
<evidence type="ECO:0000256" key="6">
    <source>
        <dbReference type="ARBA" id="ARBA00022827"/>
    </source>
</evidence>
<comment type="similarity">
    <text evidence="9">Belongs to the methylenetetrahydrofolate reductase family.</text>
</comment>
<evidence type="ECO:0000256" key="4">
    <source>
        <dbReference type="ARBA" id="ARBA00022630"/>
    </source>
</evidence>
<evidence type="ECO:0000256" key="8">
    <source>
        <dbReference type="ARBA" id="ARBA00023002"/>
    </source>
</evidence>
<dbReference type="SUPFAM" id="SSF51730">
    <property type="entry name" value="FAD-linked oxidoreductase"/>
    <property type="match status" value="1"/>
</dbReference>
<evidence type="ECO:0000313" key="12">
    <source>
        <dbReference type="Proteomes" id="UP000199288"/>
    </source>
</evidence>
<dbReference type="Pfam" id="PF01717">
    <property type="entry name" value="Meth_synt_2"/>
    <property type="match status" value="1"/>
</dbReference>
<dbReference type="GO" id="GO:0035999">
    <property type="term" value="P:tetrahydrofolate interconversion"/>
    <property type="evidence" value="ECO:0007669"/>
    <property type="project" value="UniProtKB-UniPathway"/>
</dbReference>
<feature type="domain" description="Cobalamin-independent methionine synthase MetE C-terminal/archaeal" evidence="10">
    <location>
        <begin position="192"/>
        <end position="251"/>
    </location>
</feature>
<dbReference type="SUPFAM" id="SSF51726">
    <property type="entry name" value="UROD/MetE-like"/>
    <property type="match status" value="1"/>
</dbReference>
<evidence type="ECO:0000256" key="5">
    <source>
        <dbReference type="ARBA" id="ARBA00022723"/>
    </source>
</evidence>
<comment type="cofactor">
    <cofactor evidence="1">
        <name>Zn(2+)</name>
        <dbReference type="ChEBI" id="CHEBI:29105"/>
    </cofactor>
</comment>
<dbReference type="InterPro" id="IPR029041">
    <property type="entry name" value="FAD-linked_oxidoreductase-like"/>
</dbReference>
<evidence type="ECO:0000256" key="9">
    <source>
        <dbReference type="RuleBase" id="RU003862"/>
    </source>
</evidence>
<dbReference type="Pfam" id="PF02219">
    <property type="entry name" value="MTHFR"/>
    <property type="match status" value="1"/>
</dbReference>
<comment type="pathway">
    <text evidence="3 9">One-carbon metabolism; tetrahydrofolate interconversion.</text>
</comment>
<comment type="cofactor">
    <cofactor evidence="2 9">
        <name>FAD</name>
        <dbReference type="ChEBI" id="CHEBI:57692"/>
    </cofactor>
</comment>
<evidence type="ECO:0000256" key="3">
    <source>
        <dbReference type="ARBA" id="ARBA00004777"/>
    </source>
</evidence>
<dbReference type="InterPro" id="IPR002629">
    <property type="entry name" value="Met_Synth_C/arc"/>
</dbReference>
<reference evidence="12" key="1">
    <citation type="submission" date="2016-10" db="EMBL/GenBank/DDBJ databases">
        <authorList>
            <person name="Varghese N."/>
            <person name="Submissions S."/>
        </authorList>
    </citation>
    <scope>NUCLEOTIDE SEQUENCE [LARGE SCALE GENOMIC DNA]</scope>
    <source>
        <strain evidence="12">KPR-1</strain>
    </source>
</reference>
<evidence type="ECO:0000259" key="10">
    <source>
        <dbReference type="Pfam" id="PF01717"/>
    </source>
</evidence>
<protein>
    <recommendedName>
        <fullName evidence="9">Methylenetetrahydrofolate reductase</fullName>
    </recommendedName>
</protein>
<dbReference type="PANTHER" id="PTHR30519">
    <property type="entry name" value="5-METHYLTETRAHYDROPTEROYLTRIGLUTAMATE--HOMOCYSTEINE METHYLTRANSFERASE"/>
    <property type="match status" value="1"/>
</dbReference>
<keyword evidence="12" id="KW-1185">Reference proteome</keyword>
<dbReference type="GO" id="GO:0004489">
    <property type="term" value="F:methylenetetrahydrofolate reductase [NAD(P)H] activity"/>
    <property type="evidence" value="ECO:0007669"/>
    <property type="project" value="InterPro"/>
</dbReference>
<dbReference type="Gene3D" id="3.20.20.220">
    <property type="match status" value="1"/>
</dbReference>
<proteinExistence type="inferred from homology"/>
<dbReference type="InterPro" id="IPR003171">
    <property type="entry name" value="Mehydrof_redctse-like"/>
</dbReference>
<name>A0A1H4CEM1_9ACTO</name>
<gene>
    <name evidence="11" type="ORF">SAMN02910418_01947</name>
</gene>